<keyword evidence="5" id="KW-0808">Transferase</keyword>
<dbReference type="SUPFAM" id="SSF158472">
    <property type="entry name" value="HAMP domain-like"/>
    <property type="match status" value="1"/>
</dbReference>
<dbReference type="InterPro" id="IPR004358">
    <property type="entry name" value="Sig_transdc_His_kin-like_C"/>
</dbReference>
<dbReference type="InterPro" id="IPR035965">
    <property type="entry name" value="PAS-like_dom_sf"/>
</dbReference>
<dbReference type="FunFam" id="3.30.565.10:FF:000006">
    <property type="entry name" value="Sensor histidine kinase WalK"/>
    <property type="match status" value="1"/>
</dbReference>
<dbReference type="InterPro" id="IPR003660">
    <property type="entry name" value="HAMP_dom"/>
</dbReference>
<keyword evidence="8 9" id="KW-0472">Membrane</keyword>
<feature type="domain" description="PAC" evidence="11">
    <location>
        <begin position="293"/>
        <end position="345"/>
    </location>
</feature>
<feature type="transmembrane region" description="Helical" evidence="9">
    <location>
        <begin position="163"/>
        <end position="182"/>
    </location>
</feature>
<dbReference type="SMART" id="SM00388">
    <property type="entry name" value="HisKA"/>
    <property type="match status" value="1"/>
</dbReference>
<dbReference type="InterPro" id="IPR003661">
    <property type="entry name" value="HisK_dim/P_dom"/>
</dbReference>
<keyword evidence="9" id="KW-1133">Transmembrane helix</keyword>
<keyword evidence="7" id="KW-0902">Two-component regulatory system</keyword>
<dbReference type="CDD" id="cd00075">
    <property type="entry name" value="HATPase"/>
    <property type="match status" value="1"/>
</dbReference>
<dbReference type="Pfam" id="PF00672">
    <property type="entry name" value="HAMP"/>
    <property type="match status" value="1"/>
</dbReference>
<dbReference type="Proteomes" id="UP000008544">
    <property type="component" value="Chromosome"/>
</dbReference>
<dbReference type="STRING" id="477974.Daud_1898"/>
<keyword evidence="14" id="KW-1185">Reference proteome</keyword>
<comment type="subcellular location">
    <subcellularLocation>
        <location evidence="2">Membrane</location>
    </subcellularLocation>
</comment>
<dbReference type="FunFam" id="1.10.287.130:FF:000001">
    <property type="entry name" value="Two-component sensor histidine kinase"/>
    <property type="match status" value="1"/>
</dbReference>
<evidence type="ECO:0000256" key="3">
    <source>
        <dbReference type="ARBA" id="ARBA00012438"/>
    </source>
</evidence>
<evidence type="ECO:0000256" key="5">
    <source>
        <dbReference type="ARBA" id="ARBA00022679"/>
    </source>
</evidence>
<dbReference type="Gene3D" id="3.30.450.20">
    <property type="entry name" value="PAS domain"/>
    <property type="match status" value="1"/>
</dbReference>
<proteinExistence type="predicted"/>
<dbReference type="InterPro" id="IPR036890">
    <property type="entry name" value="HATPase_C_sf"/>
</dbReference>
<feature type="domain" description="Histidine kinase" evidence="10">
    <location>
        <begin position="349"/>
        <end position="567"/>
    </location>
</feature>
<keyword evidence="6 13" id="KW-0418">Kinase</keyword>
<dbReference type="Gene3D" id="1.10.287.130">
    <property type="match status" value="1"/>
</dbReference>
<dbReference type="eggNOG" id="COG5002">
    <property type="taxonomic scope" value="Bacteria"/>
</dbReference>
<dbReference type="GO" id="GO:0000155">
    <property type="term" value="F:phosphorelay sensor kinase activity"/>
    <property type="evidence" value="ECO:0007669"/>
    <property type="project" value="InterPro"/>
</dbReference>
<dbReference type="PROSITE" id="PS50885">
    <property type="entry name" value="HAMP"/>
    <property type="match status" value="1"/>
</dbReference>
<dbReference type="PROSITE" id="PS50113">
    <property type="entry name" value="PAC"/>
    <property type="match status" value="1"/>
</dbReference>
<evidence type="ECO:0000313" key="13">
    <source>
        <dbReference type="EMBL" id="ACA60391.1"/>
    </source>
</evidence>
<evidence type="ECO:0000256" key="8">
    <source>
        <dbReference type="ARBA" id="ARBA00023136"/>
    </source>
</evidence>
<evidence type="ECO:0000259" key="10">
    <source>
        <dbReference type="PROSITE" id="PS50109"/>
    </source>
</evidence>
<accession>B1I5U3</accession>
<dbReference type="EC" id="2.7.13.3" evidence="3"/>
<organism evidence="13 14">
    <name type="scientific">Desulforudis audaxviator (strain MP104C)</name>
    <dbReference type="NCBI Taxonomy" id="477974"/>
    <lineage>
        <taxon>Bacteria</taxon>
        <taxon>Bacillati</taxon>
        <taxon>Bacillota</taxon>
        <taxon>Clostridia</taxon>
        <taxon>Thermoanaerobacterales</taxon>
        <taxon>Candidatus Desulforudaceae</taxon>
        <taxon>Candidatus Desulforudis</taxon>
    </lineage>
</organism>
<dbReference type="GO" id="GO:0004721">
    <property type="term" value="F:phosphoprotein phosphatase activity"/>
    <property type="evidence" value="ECO:0007669"/>
    <property type="project" value="TreeGrafter"/>
</dbReference>
<dbReference type="InterPro" id="IPR005467">
    <property type="entry name" value="His_kinase_dom"/>
</dbReference>
<evidence type="ECO:0000256" key="4">
    <source>
        <dbReference type="ARBA" id="ARBA00022553"/>
    </source>
</evidence>
<dbReference type="PANTHER" id="PTHR45453">
    <property type="entry name" value="PHOSPHATE REGULON SENSOR PROTEIN PHOR"/>
    <property type="match status" value="1"/>
</dbReference>
<dbReference type="SUPFAM" id="SSF55785">
    <property type="entry name" value="PYP-like sensor domain (PAS domain)"/>
    <property type="match status" value="1"/>
</dbReference>
<dbReference type="Gene3D" id="3.30.565.10">
    <property type="entry name" value="Histidine kinase-like ATPase, C-terminal domain"/>
    <property type="match status" value="1"/>
</dbReference>
<dbReference type="RefSeq" id="WP_012302967.1">
    <property type="nucleotide sequence ID" value="NC_010424.1"/>
</dbReference>
<dbReference type="PROSITE" id="PS50109">
    <property type="entry name" value="HIS_KIN"/>
    <property type="match status" value="1"/>
</dbReference>
<dbReference type="InterPro" id="IPR050351">
    <property type="entry name" value="BphY/WalK/GraS-like"/>
</dbReference>
<dbReference type="Gene3D" id="6.10.340.10">
    <property type="match status" value="1"/>
</dbReference>
<dbReference type="GO" id="GO:0005886">
    <property type="term" value="C:plasma membrane"/>
    <property type="evidence" value="ECO:0007669"/>
    <property type="project" value="TreeGrafter"/>
</dbReference>
<keyword evidence="9" id="KW-0812">Transmembrane</keyword>
<gene>
    <name evidence="13" type="ordered locus">Daud_1898</name>
</gene>
<dbReference type="Pfam" id="PF00512">
    <property type="entry name" value="HisKA"/>
    <property type="match status" value="1"/>
</dbReference>
<protein>
    <recommendedName>
        <fullName evidence="3">histidine kinase</fullName>
        <ecNumber evidence="3">2.7.13.3</ecNumber>
    </recommendedName>
</protein>
<dbReference type="SUPFAM" id="SSF47384">
    <property type="entry name" value="Homodimeric domain of signal transducing histidine kinase"/>
    <property type="match status" value="1"/>
</dbReference>
<name>B1I5U3_DESAP</name>
<evidence type="ECO:0000313" key="14">
    <source>
        <dbReference type="Proteomes" id="UP000008544"/>
    </source>
</evidence>
<reference evidence="13 14" key="2">
    <citation type="journal article" date="2008" name="Science">
        <title>Environmental genomics reveals a single-species ecosystem deep within Earth.</title>
        <authorList>
            <person name="Chivian D."/>
            <person name="Brodie E.L."/>
            <person name="Alm E.J."/>
            <person name="Culley D.E."/>
            <person name="Dehal P.S."/>
            <person name="Desantis T.Z."/>
            <person name="Gihring T.M."/>
            <person name="Lapidus A."/>
            <person name="Lin L.H."/>
            <person name="Lowry S.R."/>
            <person name="Moser D.P."/>
            <person name="Richardson P.M."/>
            <person name="Southam G."/>
            <person name="Wanger G."/>
            <person name="Pratt L.M."/>
            <person name="Andersen G.L."/>
            <person name="Hazen T.C."/>
            <person name="Brockman F.J."/>
            <person name="Arkin A.P."/>
            <person name="Onstott T.C."/>
        </authorList>
    </citation>
    <scope>NUCLEOTIDE SEQUENCE [LARGE SCALE GENOMIC DNA]</scope>
    <source>
        <strain evidence="13 14">MP104C</strain>
    </source>
</reference>
<dbReference type="Pfam" id="PF02518">
    <property type="entry name" value="HATPase_c"/>
    <property type="match status" value="1"/>
</dbReference>
<dbReference type="SUPFAM" id="SSF55874">
    <property type="entry name" value="ATPase domain of HSP90 chaperone/DNA topoisomerase II/histidine kinase"/>
    <property type="match status" value="1"/>
</dbReference>
<dbReference type="PRINTS" id="PR00344">
    <property type="entry name" value="BCTRLSENSOR"/>
</dbReference>
<evidence type="ECO:0000256" key="9">
    <source>
        <dbReference type="SAM" id="Phobius"/>
    </source>
</evidence>
<evidence type="ECO:0000256" key="6">
    <source>
        <dbReference type="ARBA" id="ARBA00022777"/>
    </source>
</evidence>
<dbReference type="GO" id="GO:0016036">
    <property type="term" value="P:cellular response to phosphate starvation"/>
    <property type="evidence" value="ECO:0007669"/>
    <property type="project" value="TreeGrafter"/>
</dbReference>
<sequence>MSSIFGRLFGSYLAVIVVTLAVVHLATAYLFADYYFAAREKELLQEAEARAGILAVEAGRQRWGPGGNILSLLNERLVVLDRRQIEASHLGRGPGPRSWLGPEESSRLLAGETTATRRYLPHIEKEVLAVAAPIRHDGEVTGAVLVFAPVADLDATVTTVRRITLSAAGVAVLLAMGLSFWLSRSLSEPLLEMSRVSVDMARGRFDRRVTVQRKDEIGRLAENLNLLAGSLDRSVGELAREKGKLESVVANMAEGVVAVDSSGEVILTNAPARNILKNGTVPELTTLFQEVLANGERGAVEIDLNGAHLLAQCSPLRHGDGAVFGAVAVLQDITALRQLEQMRRDFVANVSHELRTPLTSIQGIIEGLIDGVIPAAEAGRYLRVAHGESLRMNRLVQDLLDLAALEAGRADWELHAVELGEILDRVEIRLQAPRSEKGLAIRREVPPDLPPLLANENRLEQVLTNLVENAVRFSPPGGEITVAAEKRPHNRITVTVRDQGPGIPPEDLPHVWDRFYRVEKSRARETGGTGLGLAIVKQIVEAQGGEVAVESSPGEGASFFFTLPAADSLID</sequence>
<dbReference type="InterPro" id="IPR036097">
    <property type="entry name" value="HisK_dim/P_sf"/>
</dbReference>
<dbReference type="AlphaFoldDB" id="B1I5U3"/>
<dbReference type="PANTHER" id="PTHR45453:SF1">
    <property type="entry name" value="PHOSPHATE REGULON SENSOR PROTEIN PHOR"/>
    <property type="match status" value="1"/>
</dbReference>
<keyword evidence="4" id="KW-0597">Phosphoprotein</keyword>
<feature type="transmembrane region" description="Helical" evidence="9">
    <location>
        <begin position="12"/>
        <end position="32"/>
    </location>
</feature>
<dbReference type="SMART" id="SM00304">
    <property type="entry name" value="HAMP"/>
    <property type="match status" value="1"/>
</dbReference>
<dbReference type="OrthoDB" id="9813151at2"/>
<dbReference type="InterPro" id="IPR000700">
    <property type="entry name" value="PAS-assoc_C"/>
</dbReference>
<dbReference type="KEGG" id="dau:Daud_1898"/>
<reference evidence="14" key="1">
    <citation type="submission" date="2007-10" db="EMBL/GenBank/DDBJ databases">
        <title>Complete sequence of chromosome of Desulforudis audaxviator MP104C.</title>
        <authorList>
            <person name="Copeland A."/>
            <person name="Lucas S."/>
            <person name="Lapidus A."/>
            <person name="Barry K."/>
            <person name="Glavina del Rio T."/>
            <person name="Dalin E."/>
            <person name="Tice H."/>
            <person name="Bruce D."/>
            <person name="Pitluck S."/>
            <person name="Lowry S.R."/>
            <person name="Larimer F."/>
            <person name="Land M.L."/>
            <person name="Hauser L."/>
            <person name="Kyrpides N."/>
            <person name="Ivanova N.N."/>
            <person name="Richardson P."/>
        </authorList>
    </citation>
    <scope>NUCLEOTIDE SEQUENCE [LARGE SCALE GENOMIC DNA]</scope>
    <source>
        <strain evidence="14">MP104C</strain>
    </source>
</reference>
<dbReference type="CDD" id="cd06225">
    <property type="entry name" value="HAMP"/>
    <property type="match status" value="1"/>
</dbReference>
<evidence type="ECO:0000259" key="11">
    <source>
        <dbReference type="PROSITE" id="PS50113"/>
    </source>
</evidence>
<evidence type="ECO:0000256" key="7">
    <source>
        <dbReference type="ARBA" id="ARBA00023012"/>
    </source>
</evidence>
<dbReference type="InterPro" id="IPR003594">
    <property type="entry name" value="HATPase_dom"/>
</dbReference>
<dbReference type="SMART" id="SM00387">
    <property type="entry name" value="HATPase_c"/>
    <property type="match status" value="1"/>
</dbReference>
<dbReference type="HOGENOM" id="CLU_000445_89_2_9"/>
<evidence type="ECO:0000259" key="12">
    <source>
        <dbReference type="PROSITE" id="PS50885"/>
    </source>
</evidence>
<evidence type="ECO:0000256" key="1">
    <source>
        <dbReference type="ARBA" id="ARBA00000085"/>
    </source>
</evidence>
<dbReference type="EMBL" id="CP000860">
    <property type="protein sequence ID" value="ACA60391.1"/>
    <property type="molecule type" value="Genomic_DNA"/>
</dbReference>
<evidence type="ECO:0000256" key="2">
    <source>
        <dbReference type="ARBA" id="ARBA00004370"/>
    </source>
</evidence>
<feature type="domain" description="HAMP" evidence="12">
    <location>
        <begin position="184"/>
        <end position="236"/>
    </location>
</feature>
<dbReference type="CDD" id="cd00082">
    <property type="entry name" value="HisKA"/>
    <property type="match status" value="1"/>
</dbReference>
<comment type="catalytic activity">
    <reaction evidence="1">
        <text>ATP + protein L-histidine = ADP + protein N-phospho-L-histidine.</text>
        <dbReference type="EC" id="2.7.13.3"/>
    </reaction>
</comment>